<sequence>MQFLTSLVLFRTRYWVALYFTAALLGALIGFFFLYPINEFVYYFEHERYRPDAANVIRYVTGEVMNSLRGKTPMKTTFYAFVGASLGCITALLYNVMHRRWLQIQQLTHELDKDLEALIKQGENPHLEFKSSLRWDIVENRVNRALEGVVIKTLAGFMNGQGGTLLIGVSDEGEILGLNQDYQTLKKPGRDGYEQLIMTMIASNMGADICQFVRVVYHDLDGLDICRLIVLPSTRPVFIQQGNNPKLYLRTGGGTRELNVQEAMDYMKVRWHK</sequence>
<dbReference type="EMBL" id="CP035467">
    <property type="protein sequence ID" value="QCW84501.1"/>
    <property type="molecule type" value="Genomic_DNA"/>
</dbReference>
<feature type="domain" description="Schlafen AlbA-2" evidence="2">
    <location>
        <begin position="123"/>
        <end position="259"/>
    </location>
</feature>
<accession>A0A4P9UVM4</accession>
<dbReference type="GO" id="GO:0005524">
    <property type="term" value="F:ATP binding"/>
    <property type="evidence" value="ECO:0007669"/>
    <property type="project" value="UniProtKB-KW"/>
</dbReference>
<dbReference type="Pfam" id="PF04326">
    <property type="entry name" value="SLFN_AlbA_2"/>
    <property type="match status" value="1"/>
</dbReference>
<reference evidence="4" key="1">
    <citation type="journal article" date="2019" name="J. Bacteriol.">
        <title>A Mutagenic Screen Identifies a TonB-Dependent Receptor Required for the Lanthanide Metal Switch in the Type I Methanotroph 'Methylotuvimicrobium buryatense' 5GB1C.</title>
        <authorList>
            <person name="Groom J.D."/>
            <person name="Ford S.M."/>
            <person name="Pesesky M.W."/>
            <person name="Lidstrom M.E."/>
        </authorList>
    </citation>
    <scope>NUCLEOTIDE SEQUENCE [LARGE SCALE GENOMIC DNA]</scope>
    <source>
        <strain evidence="4">5GB1C</strain>
    </source>
</reference>
<evidence type="ECO:0000313" key="4">
    <source>
        <dbReference type="Proteomes" id="UP000305881"/>
    </source>
</evidence>
<proteinExistence type="predicted"/>
<evidence type="ECO:0000313" key="3">
    <source>
        <dbReference type="EMBL" id="QCW84501.1"/>
    </source>
</evidence>
<feature type="transmembrane region" description="Helical" evidence="1">
    <location>
        <begin position="78"/>
        <end position="97"/>
    </location>
</feature>
<protein>
    <submittedName>
        <fullName evidence="3">ATP-binding protein</fullName>
    </submittedName>
</protein>
<name>A0A4P9UVM4_METBY</name>
<organism evidence="3 4">
    <name type="scientific">Methylotuvimicrobium buryatense</name>
    <name type="common">Methylomicrobium buryatense</name>
    <dbReference type="NCBI Taxonomy" id="95641"/>
    <lineage>
        <taxon>Bacteria</taxon>
        <taxon>Pseudomonadati</taxon>
        <taxon>Pseudomonadota</taxon>
        <taxon>Gammaproteobacteria</taxon>
        <taxon>Methylococcales</taxon>
        <taxon>Methylococcaceae</taxon>
        <taxon>Methylotuvimicrobium</taxon>
    </lineage>
</organism>
<feature type="transmembrane region" description="Helical" evidence="1">
    <location>
        <begin position="12"/>
        <end position="35"/>
    </location>
</feature>
<dbReference type="AlphaFoldDB" id="A0A4P9UVM4"/>
<keyword evidence="1" id="KW-0472">Membrane</keyword>
<dbReference type="PANTHER" id="PTHR30595:SF6">
    <property type="entry name" value="SCHLAFEN ALBA-2 DOMAIN-CONTAINING PROTEIN"/>
    <property type="match status" value="1"/>
</dbReference>
<dbReference type="Gene3D" id="3.30.950.30">
    <property type="entry name" value="Schlafen, AAA domain"/>
    <property type="match status" value="1"/>
</dbReference>
<gene>
    <name evidence="3" type="ORF">EQU24_21370</name>
</gene>
<dbReference type="InterPro" id="IPR038461">
    <property type="entry name" value="Schlafen_AlbA_2_dom_sf"/>
</dbReference>
<evidence type="ECO:0000256" key="1">
    <source>
        <dbReference type="SAM" id="Phobius"/>
    </source>
</evidence>
<dbReference type="RefSeq" id="WP_017841609.1">
    <property type="nucleotide sequence ID" value="NZ_CP035467.1"/>
</dbReference>
<keyword evidence="3" id="KW-0067">ATP-binding</keyword>
<dbReference type="OrthoDB" id="9798761at2"/>
<dbReference type="KEGG" id="mbur:EQU24_21370"/>
<keyword evidence="3" id="KW-0547">Nucleotide-binding</keyword>
<dbReference type="STRING" id="675511.GCA_000341735_03154"/>
<dbReference type="Proteomes" id="UP000305881">
    <property type="component" value="Chromosome"/>
</dbReference>
<keyword evidence="4" id="KW-1185">Reference proteome</keyword>
<keyword evidence="1" id="KW-1133">Transmembrane helix</keyword>
<evidence type="ECO:0000259" key="2">
    <source>
        <dbReference type="Pfam" id="PF04326"/>
    </source>
</evidence>
<dbReference type="InterPro" id="IPR007421">
    <property type="entry name" value="Schlafen_AlbA_2_dom"/>
</dbReference>
<dbReference type="PANTHER" id="PTHR30595">
    <property type="entry name" value="GLPR-RELATED TRANSCRIPTIONAL REPRESSOR"/>
    <property type="match status" value="1"/>
</dbReference>
<keyword evidence="1" id="KW-0812">Transmembrane</keyword>